<evidence type="ECO:0000259" key="6">
    <source>
        <dbReference type="Pfam" id="PF02465"/>
    </source>
</evidence>
<dbReference type="Proteomes" id="UP000546031">
    <property type="component" value="Unassembled WGS sequence"/>
</dbReference>
<dbReference type="AlphaFoldDB" id="A0A850H6X8"/>
<dbReference type="GO" id="GO:0009424">
    <property type="term" value="C:bacterial-type flagellum hook"/>
    <property type="evidence" value="ECO:0007669"/>
    <property type="project" value="UniProtKB-UniRule"/>
</dbReference>
<keyword evidence="8" id="KW-0969">Cilium</keyword>
<comment type="subcellular location">
    <subcellularLocation>
        <location evidence="5">Secreted</location>
    </subcellularLocation>
    <subcellularLocation>
        <location evidence="5">Bacterial flagellum</location>
    </subcellularLocation>
</comment>
<feature type="coiled-coil region" evidence="5">
    <location>
        <begin position="415"/>
        <end position="442"/>
    </location>
</feature>
<dbReference type="PANTHER" id="PTHR30288:SF0">
    <property type="entry name" value="FLAGELLAR HOOK-ASSOCIATED PROTEIN 2"/>
    <property type="match status" value="1"/>
</dbReference>
<evidence type="ECO:0000259" key="7">
    <source>
        <dbReference type="Pfam" id="PF07195"/>
    </source>
</evidence>
<dbReference type="GO" id="GO:0005576">
    <property type="term" value="C:extracellular region"/>
    <property type="evidence" value="ECO:0007669"/>
    <property type="project" value="UniProtKB-SubCell"/>
</dbReference>
<evidence type="ECO:0000256" key="5">
    <source>
        <dbReference type="RuleBase" id="RU362066"/>
    </source>
</evidence>
<comment type="subunit">
    <text evidence="2 5">Homopentamer.</text>
</comment>
<evidence type="ECO:0000256" key="2">
    <source>
        <dbReference type="ARBA" id="ARBA00011255"/>
    </source>
</evidence>
<evidence type="ECO:0000256" key="4">
    <source>
        <dbReference type="ARBA" id="ARBA00023143"/>
    </source>
</evidence>
<comment type="function">
    <text evidence="5">Required for morphogenesis and for the elongation of the flagellar filament by facilitating polymerization of the flagellin monomers at the tip of growing filament. Forms a capping structure, which prevents flagellin subunits (transported through the central channel of the flagellum) from leaking out without polymerization at the distal end.</text>
</comment>
<organism evidence="8 9">
    <name type="scientific">Altererythrobacter lutimaris</name>
    <dbReference type="NCBI Taxonomy" id="2743979"/>
    <lineage>
        <taxon>Bacteria</taxon>
        <taxon>Pseudomonadati</taxon>
        <taxon>Pseudomonadota</taxon>
        <taxon>Alphaproteobacteria</taxon>
        <taxon>Sphingomonadales</taxon>
        <taxon>Erythrobacteraceae</taxon>
        <taxon>Altererythrobacter</taxon>
    </lineage>
</organism>
<dbReference type="Pfam" id="PF02465">
    <property type="entry name" value="FliD_N"/>
    <property type="match status" value="1"/>
</dbReference>
<dbReference type="GO" id="GO:0007155">
    <property type="term" value="P:cell adhesion"/>
    <property type="evidence" value="ECO:0007669"/>
    <property type="project" value="InterPro"/>
</dbReference>
<gene>
    <name evidence="8" type="primary">fliD</name>
    <name evidence="8" type="ORF">HUO12_00295</name>
</gene>
<keyword evidence="8" id="KW-0966">Cell projection</keyword>
<evidence type="ECO:0000313" key="9">
    <source>
        <dbReference type="Proteomes" id="UP000546031"/>
    </source>
</evidence>
<keyword evidence="8" id="KW-0282">Flagellum</keyword>
<feature type="domain" description="Flagellar hook-associated protein 2 N-terminal" evidence="6">
    <location>
        <begin position="16"/>
        <end position="113"/>
    </location>
</feature>
<dbReference type="InterPro" id="IPR040026">
    <property type="entry name" value="FliD"/>
</dbReference>
<dbReference type="Pfam" id="PF07195">
    <property type="entry name" value="FliD_C"/>
    <property type="match status" value="1"/>
</dbReference>
<sequence>METALSSIVGTLGGGSGVDMVKLAADLSAARFAPAIAQLEARNEELQTRISAASDLRNQLSQLSSALGDRMRNGDLAPAARLTNPSIADVSVLPGANPSGTYSLEVTQLADAQTLVMPAYGSSEDFVGEGTLTLRFGTVAGGGFTADTERAAIDIAIAPDDTLADVARKINGTGSGVTAYVADGTNGAQLVIKGEQGDANGFVLEAAPAGGGSGAPGSLDYLGWNPASDTGQQRSTAQDAIFRFDTIEMRSQSNTVSDLPGGLSAELTSTNIGAPATIGFASRNDAIGAVMGDLVAALNDITSNLRDVANPLGGELGRDAGARGLKRALSGLTSEVIMPNTAPGEPSRLSDLGVSINRDGSFSFDSARLNESLAENPTATAAMFTTGLFGIFATIDDISRSMGAPGDPGSLAGSVARYTQQVERNDERLARVTEQQDKLRETMTSQFIAADRNVSASQSTLDFIRSQIEIWNNTNN</sequence>
<comment type="caution">
    <text evidence="8">The sequence shown here is derived from an EMBL/GenBank/DDBJ whole genome shotgun (WGS) entry which is preliminary data.</text>
</comment>
<accession>A0A850H6X8</accession>
<dbReference type="GO" id="GO:0071973">
    <property type="term" value="P:bacterial-type flagellum-dependent cell motility"/>
    <property type="evidence" value="ECO:0007669"/>
    <property type="project" value="TreeGrafter"/>
</dbReference>
<proteinExistence type="inferred from homology"/>
<dbReference type="InterPro" id="IPR010810">
    <property type="entry name" value="Flagellin_hook_IN_motif"/>
</dbReference>
<keyword evidence="3 5" id="KW-0175">Coiled coil</keyword>
<dbReference type="EMBL" id="JABWTA010000001">
    <property type="protein sequence ID" value="NVE93330.1"/>
    <property type="molecule type" value="Genomic_DNA"/>
</dbReference>
<keyword evidence="5" id="KW-0964">Secreted</keyword>
<reference evidence="8 9" key="1">
    <citation type="submission" date="2020-06" db="EMBL/GenBank/DDBJ databases">
        <title>Altererythrobacter lutimaris sp. nov., a marine bacterium isolated from a tidal flat.</title>
        <authorList>
            <person name="Kim D."/>
            <person name="Yoo Y."/>
            <person name="Kim J.-J."/>
        </authorList>
    </citation>
    <scope>NUCLEOTIDE SEQUENCE [LARGE SCALE GENOMIC DNA]</scope>
    <source>
        <strain evidence="8 9">JGD-16</strain>
    </source>
</reference>
<evidence type="ECO:0000256" key="1">
    <source>
        <dbReference type="ARBA" id="ARBA00009764"/>
    </source>
</evidence>
<comment type="similarity">
    <text evidence="1 5">Belongs to the FliD family.</text>
</comment>
<evidence type="ECO:0000256" key="3">
    <source>
        <dbReference type="ARBA" id="ARBA00023054"/>
    </source>
</evidence>
<keyword evidence="4 5" id="KW-0975">Bacterial flagellum</keyword>
<dbReference type="InterPro" id="IPR003481">
    <property type="entry name" value="FliD_N"/>
</dbReference>
<dbReference type="PANTHER" id="PTHR30288">
    <property type="entry name" value="FLAGELLAR CAP/ASSEMBLY PROTEIN FLID"/>
    <property type="match status" value="1"/>
</dbReference>
<feature type="coiled-coil region" evidence="5">
    <location>
        <begin position="36"/>
        <end position="63"/>
    </location>
</feature>
<dbReference type="Pfam" id="PF07196">
    <property type="entry name" value="Flagellin_IN"/>
    <property type="match status" value="1"/>
</dbReference>
<feature type="domain" description="Flagellar hook-associated protein 2 C-terminal" evidence="7">
    <location>
        <begin position="237"/>
        <end position="456"/>
    </location>
</feature>
<dbReference type="InterPro" id="IPR010809">
    <property type="entry name" value="FliD_C"/>
</dbReference>
<protein>
    <recommendedName>
        <fullName evidence="5">Flagellar hook-associated protein 2</fullName>
        <shortName evidence="5">HAP2</shortName>
    </recommendedName>
    <alternativeName>
        <fullName evidence="5">Flagellar cap protein</fullName>
    </alternativeName>
</protein>
<keyword evidence="9" id="KW-1185">Reference proteome</keyword>
<evidence type="ECO:0000313" key="8">
    <source>
        <dbReference type="EMBL" id="NVE93330.1"/>
    </source>
</evidence>
<name>A0A850H6X8_9SPHN</name>
<dbReference type="GO" id="GO:0009421">
    <property type="term" value="C:bacterial-type flagellum filament cap"/>
    <property type="evidence" value="ECO:0007669"/>
    <property type="project" value="InterPro"/>
</dbReference>